<protein>
    <submittedName>
        <fullName evidence="2">Nuclear transport factor 2 family protein</fullName>
    </submittedName>
</protein>
<comment type="caution">
    <text evidence="2">The sequence shown here is derived from an EMBL/GenBank/DDBJ whole genome shotgun (WGS) entry which is preliminary data.</text>
</comment>
<name>A0ABT8R2I3_9BACT</name>
<feature type="signal peptide" evidence="1">
    <location>
        <begin position="1"/>
        <end position="21"/>
    </location>
</feature>
<evidence type="ECO:0000313" key="2">
    <source>
        <dbReference type="EMBL" id="MDO1445438.1"/>
    </source>
</evidence>
<dbReference type="RefSeq" id="WP_302036225.1">
    <property type="nucleotide sequence ID" value="NZ_JAUKPO010000001.1"/>
</dbReference>
<accession>A0ABT8R2I3</accession>
<dbReference type="Pfam" id="PF12893">
    <property type="entry name" value="Lumazine_bd_2"/>
    <property type="match status" value="1"/>
</dbReference>
<sequence>MRILFSFLSLYCLAATGYAQSASEKKAVLQVVQQLFDAMAAQDTVAANRTLTLDGQFYAVQTRADSTYIGRRTHQQFVRSLANKERVIEERMREKEVQVQIHQQLAMVWAPYDLWVNKKYSHCGVDVFTLLKTNQGWKIASLAYTIEPTGCKNIPSQK</sequence>
<reference evidence="2" key="1">
    <citation type="submission" date="2023-07" db="EMBL/GenBank/DDBJ databases">
        <title>The genome sequence of Rhodocytophaga aerolata KACC 12507.</title>
        <authorList>
            <person name="Zhang X."/>
        </authorList>
    </citation>
    <scope>NUCLEOTIDE SEQUENCE</scope>
    <source>
        <strain evidence="2">KACC 12507</strain>
    </source>
</reference>
<dbReference type="InterPro" id="IPR032710">
    <property type="entry name" value="NTF2-like_dom_sf"/>
</dbReference>
<feature type="chain" id="PRO_5046903056" evidence="1">
    <location>
        <begin position="22"/>
        <end position="158"/>
    </location>
</feature>
<keyword evidence="3" id="KW-1185">Reference proteome</keyword>
<organism evidence="2 3">
    <name type="scientific">Rhodocytophaga aerolata</name>
    <dbReference type="NCBI Taxonomy" id="455078"/>
    <lineage>
        <taxon>Bacteria</taxon>
        <taxon>Pseudomonadati</taxon>
        <taxon>Bacteroidota</taxon>
        <taxon>Cytophagia</taxon>
        <taxon>Cytophagales</taxon>
        <taxon>Rhodocytophagaceae</taxon>
        <taxon>Rhodocytophaga</taxon>
    </lineage>
</organism>
<dbReference type="EMBL" id="JAUKPO010000001">
    <property type="protein sequence ID" value="MDO1445438.1"/>
    <property type="molecule type" value="Genomic_DNA"/>
</dbReference>
<evidence type="ECO:0000256" key="1">
    <source>
        <dbReference type="SAM" id="SignalP"/>
    </source>
</evidence>
<evidence type="ECO:0000313" key="3">
    <source>
        <dbReference type="Proteomes" id="UP001168528"/>
    </source>
</evidence>
<keyword evidence="1" id="KW-0732">Signal</keyword>
<dbReference type="InterPro" id="IPR039437">
    <property type="entry name" value="FrzH/put_lumazine-bd"/>
</dbReference>
<proteinExistence type="predicted"/>
<gene>
    <name evidence="2" type="ORF">Q0590_04205</name>
</gene>
<dbReference type="Proteomes" id="UP001168528">
    <property type="component" value="Unassembled WGS sequence"/>
</dbReference>
<dbReference type="Gene3D" id="3.10.450.50">
    <property type="match status" value="1"/>
</dbReference>
<dbReference type="SUPFAM" id="SSF54427">
    <property type="entry name" value="NTF2-like"/>
    <property type="match status" value="1"/>
</dbReference>